<name>A0ABT0I760_9ACTN</name>
<dbReference type="Proteomes" id="UP001522868">
    <property type="component" value="Unassembled WGS sequence"/>
</dbReference>
<sequence>MTLPFGPGLFVRIEREVAAWDPPPALGPAGGTDDGAPVSLRDARVMLYDRSVDPGVRDGLWRRTAALARTGGTPRHRLAAVWLALPGLRRTMYKIAYRLGQDREDVASELITAYLEALERVGPQTPDVASALLRPACTAAWSAAGAARLEVPTEDMGVFTGAAAATGEVGEEWPDHRWEVDFAGPNRPEGLTADLRFTLPPGRVEGVRIGALAQAYGLTDTVRQTTRRPRGRRIGTLSLPGPRRRR</sequence>
<protein>
    <submittedName>
        <fullName evidence="1">Uncharacterized protein</fullName>
    </submittedName>
</protein>
<dbReference type="EMBL" id="JALPTH010000005">
    <property type="protein sequence ID" value="MCK8677140.1"/>
    <property type="molecule type" value="Genomic_DNA"/>
</dbReference>
<organism evidence="1 2">
    <name type="scientific">Streptomyces lichenis</name>
    <dbReference type="NCBI Taxonomy" id="2306967"/>
    <lineage>
        <taxon>Bacteria</taxon>
        <taxon>Bacillati</taxon>
        <taxon>Actinomycetota</taxon>
        <taxon>Actinomycetes</taxon>
        <taxon>Kitasatosporales</taxon>
        <taxon>Streptomycetaceae</taxon>
        <taxon>Streptomyces</taxon>
    </lineage>
</organism>
<keyword evidence="2" id="KW-1185">Reference proteome</keyword>
<evidence type="ECO:0000313" key="1">
    <source>
        <dbReference type="EMBL" id="MCK8677140.1"/>
    </source>
</evidence>
<reference evidence="1 2" key="1">
    <citation type="submission" date="2022-04" db="EMBL/GenBank/DDBJ databases">
        <title>Streptomyces sp. nov. LCR6-01 isolated from Lichen of Dirinaria sp.</title>
        <authorList>
            <person name="Kanchanasin P."/>
            <person name="Tanasupawat S."/>
            <person name="Phongsopitanun W."/>
        </authorList>
    </citation>
    <scope>NUCLEOTIDE SEQUENCE [LARGE SCALE GENOMIC DNA]</scope>
    <source>
        <strain evidence="1 2">LCR6-01</strain>
    </source>
</reference>
<comment type="caution">
    <text evidence="1">The sequence shown here is derived from an EMBL/GenBank/DDBJ whole genome shotgun (WGS) entry which is preliminary data.</text>
</comment>
<gene>
    <name evidence="1" type="ORF">M1O15_06995</name>
</gene>
<accession>A0ABT0I760</accession>
<evidence type="ECO:0000313" key="2">
    <source>
        <dbReference type="Proteomes" id="UP001522868"/>
    </source>
</evidence>
<proteinExistence type="predicted"/>
<dbReference type="RefSeq" id="WP_248632374.1">
    <property type="nucleotide sequence ID" value="NZ_JALPTH010000005.1"/>
</dbReference>